<feature type="domain" description="RING-type" evidence="3">
    <location>
        <begin position="526"/>
        <end position="567"/>
    </location>
</feature>
<proteinExistence type="predicted"/>
<keyword evidence="1" id="KW-0863">Zinc-finger</keyword>
<dbReference type="EMBL" id="MBFS01000322">
    <property type="protein sequence ID" value="PVV02830.1"/>
    <property type="molecule type" value="Genomic_DNA"/>
</dbReference>
<evidence type="ECO:0000256" key="1">
    <source>
        <dbReference type="PROSITE-ProRule" id="PRU00175"/>
    </source>
</evidence>
<accession>A0A2T9ZE51</accession>
<reference evidence="4 5" key="1">
    <citation type="journal article" date="2018" name="MBio">
        <title>Comparative Genomics Reveals the Core Gene Toolbox for the Fungus-Insect Symbiosis.</title>
        <authorList>
            <person name="Wang Y."/>
            <person name="Stata M."/>
            <person name="Wang W."/>
            <person name="Stajich J.E."/>
            <person name="White M.M."/>
            <person name="Moncalvo J.M."/>
        </authorList>
    </citation>
    <scope>NUCLEOTIDE SEQUENCE [LARGE SCALE GENOMIC DNA]</scope>
    <source>
        <strain evidence="4 5">SC-DP-2</strain>
    </source>
</reference>
<feature type="compositionally biased region" description="Polar residues" evidence="2">
    <location>
        <begin position="123"/>
        <end position="141"/>
    </location>
</feature>
<keyword evidence="1" id="KW-0479">Metal-binding</keyword>
<dbReference type="InterPro" id="IPR013083">
    <property type="entry name" value="Znf_RING/FYVE/PHD"/>
</dbReference>
<organism evidence="4 5">
    <name type="scientific">Smittium megazygosporum</name>
    <dbReference type="NCBI Taxonomy" id="133381"/>
    <lineage>
        <taxon>Eukaryota</taxon>
        <taxon>Fungi</taxon>
        <taxon>Fungi incertae sedis</taxon>
        <taxon>Zoopagomycota</taxon>
        <taxon>Kickxellomycotina</taxon>
        <taxon>Harpellomycetes</taxon>
        <taxon>Harpellales</taxon>
        <taxon>Legeriomycetaceae</taxon>
        <taxon>Smittium</taxon>
    </lineage>
</organism>
<dbReference type="Gene3D" id="3.30.40.10">
    <property type="entry name" value="Zinc/RING finger domain, C3HC4 (zinc finger)"/>
    <property type="match status" value="1"/>
</dbReference>
<evidence type="ECO:0000259" key="3">
    <source>
        <dbReference type="PROSITE" id="PS50089"/>
    </source>
</evidence>
<dbReference type="GO" id="GO:0008270">
    <property type="term" value="F:zinc ion binding"/>
    <property type="evidence" value="ECO:0007669"/>
    <property type="project" value="UniProtKB-KW"/>
</dbReference>
<comment type="caution">
    <text evidence="4">The sequence shown here is derived from an EMBL/GenBank/DDBJ whole genome shotgun (WGS) entry which is preliminary data.</text>
</comment>
<dbReference type="Proteomes" id="UP000245609">
    <property type="component" value="Unassembled WGS sequence"/>
</dbReference>
<keyword evidence="5" id="KW-1185">Reference proteome</keyword>
<sequence length="581" mass="65511">MQSQSQTTSSESQTSFSSTSLSEMDSEELSLYSDFDVSDSFYSPNSHNYAFIDDVFLPEGLPYINDDEEYPFSPSDLLTSHWENQLLGEESNSSMLDGEMDLEDSTFSLQPQDDLEIIDLSQMPNTRGTNSLPRNNQTIEISSSSDNETSSLSANRSRLWQPNSSANNRNNRNINNNSITNNNSSSRNNSNRENNSPTVHDLRTQPSLSTTVSGINSVLRNRAEIGRNLRTHNTRSNIRIRNASRDIAGRRRNWNNPIELVSPVTQRSRSRTGSVPGTLRNIFELPRSLNSILSVLIRHTDHAHMFDDEPIIFGFNSQLGSSFPHLKIKANGGTIFESSSQSSEIHSINFSTPPLDFEDIPISSNASFSFIRVSDTVSFLDCESSSAKVIQRSDDMITLFLVPNNVTVIYSNTIAQPNYRFLNIESHTRFSMEFREFQGEPLRSLSAYRFLLVESSEEFEYRKKIRDLPIKDRIPSEKEKYVVSLGTHSRDVPLYNSEDYYNDLGTNSLLPAEIDSSSNGQLVMVCNKCYSEFMSTSTIMVPNCGHPMCSECHRLIKTATTTCPSCKTKVKTKAFIKVFHS</sequence>
<feature type="region of interest" description="Disordered" evidence="2">
    <location>
        <begin position="1"/>
        <end position="24"/>
    </location>
</feature>
<protein>
    <recommendedName>
        <fullName evidence="3">RING-type domain-containing protein</fullName>
    </recommendedName>
</protein>
<dbReference type="SUPFAM" id="SSF57850">
    <property type="entry name" value="RING/U-box"/>
    <property type="match status" value="1"/>
</dbReference>
<name>A0A2T9ZE51_9FUNG</name>
<dbReference type="CDD" id="cd16448">
    <property type="entry name" value="RING-H2"/>
    <property type="match status" value="1"/>
</dbReference>
<dbReference type="InterPro" id="IPR001841">
    <property type="entry name" value="Znf_RING"/>
</dbReference>
<feature type="compositionally biased region" description="Low complexity" evidence="2">
    <location>
        <begin position="142"/>
        <end position="153"/>
    </location>
</feature>
<evidence type="ECO:0000256" key="2">
    <source>
        <dbReference type="SAM" id="MobiDB-lite"/>
    </source>
</evidence>
<feature type="region of interest" description="Disordered" evidence="2">
    <location>
        <begin position="123"/>
        <end position="209"/>
    </location>
</feature>
<gene>
    <name evidence="4" type="ORF">BB560_002708</name>
</gene>
<keyword evidence="1" id="KW-0862">Zinc</keyword>
<feature type="compositionally biased region" description="Low complexity" evidence="2">
    <location>
        <begin position="163"/>
        <end position="196"/>
    </location>
</feature>
<dbReference type="AlphaFoldDB" id="A0A2T9ZE51"/>
<evidence type="ECO:0000313" key="5">
    <source>
        <dbReference type="Proteomes" id="UP000245609"/>
    </source>
</evidence>
<dbReference type="OrthoDB" id="5600294at2759"/>
<evidence type="ECO:0000313" key="4">
    <source>
        <dbReference type="EMBL" id="PVV02830.1"/>
    </source>
</evidence>
<dbReference type="PROSITE" id="PS50089">
    <property type="entry name" value="ZF_RING_2"/>
    <property type="match status" value="1"/>
</dbReference>